<proteinExistence type="inferred from homology"/>
<dbReference type="InterPro" id="IPR039697">
    <property type="entry name" value="Alcohol_dehydrogenase_Fe"/>
</dbReference>
<comment type="caution">
    <text evidence="6">The sequence shown here is derived from an EMBL/GenBank/DDBJ whole genome shotgun (WGS) entry which is preliminary data.</text>
</comment>
<dbReference type="InterPro" id="IPR056798">
    <property type="entry name" value="ADH_Fe_C"/>
</dbReference>
<sequence length="376" mass="38575">MSGTGVISYLGTVEFGAGALGRLPETLAELGVTKPFLISDHGLAATGLVDRVAALLPEEHVRFLEVPPNPTEAAVRAAATAYVQSGADGIVALGGGSPIDLAKGAALLATHPEPLDQYAAILGGMPKIGPVAPLLAIPTTAGTGSEVGRGALITLSDGRKLGFLSQRLIPLRAICDPELTLGLPPMLTAATGVDALSHCIETFCSPRFNPPADAIALDGAGRVWGSLERAVTNGSDLAAREDLMMGALEGGLTFQKGLGGVHALSHSLGGASERPLHHGTLNAILMPGVLRFNAPALGAKLDRLKAALSLEPKADLPNELVALNERLGLPATLTALEVPRDLVPRIVEGALNDHSHATNPRPATAEDYTAILEAAF</sequence>
<evidence type="ECO:0000256" key="1">
    <source>
        <dbReference type="ARBA" id="ARBA00007358"/>
    </source>
</evidence>
<evidence type="ECO:0000256" key="3">
    <source>
        <dbReference type="ARBA" id="ARBA00023027"/>
    </source>
</evidence>
<keyword evidence="2" id="KW-0560">Oxidoreductase</keyword>
<dbReference type="PROSITE" id="PS00913">
    <property type="entry name" value="ADH_IRON_1"/>
    <property type="match status" value="1"/>
</dbReference>
<dbReference type="RefSeq" id="WP_205117993.1">
    <property type="nucleotide sequence ID" value="NZ_JAFBCM010000001.1"/>
</dbReference>
<keyword evidence="7" id="KW-1185">Reference proteome</keyword>
<comment type="similarity">
    <text evidence="1">Belongs to the iron-containing alcohol dehydrogenase family.</text>
</comment>
<protein>
    <submittedName>
        <fullName evidence="6">Iron-containing alcohol dehydrogenase</fullName>
    </submittedName>
</protein>
<keyword evidence="3" id="KW-0520">NAD</keyword>
<feature type="domain" description="Alcohol dehydrogenase iron-type/glycerol dehydrogenase GldA" evidence="4">
    <location>
        <begin position="13"/>
        <end position="177"/>
    </location>
</feature>
<name>A0ABV7YMG6_9ACTN</name>
<dbReference type="InterPro" id="IPR001670">
    <property type="entry name" value="ADH_Fe/GldA"/>
</dbReference>
<dbReference type="CDD" id="cd14861">
    <property type="entry name" value="Fe-ADH-like"/>
    <property type="match status" value="1"/>
</dbReference>
<dbReference type="EMBL" id="JBHRZH010000051">
    <property type="protein sequence ID" value="MFC3766381.1"/>
    <property type="molecule type" value="Genomic_DNA"/>
</dbReference>
<dbReference type="Gene3D" id="3.40.50.1970">
    <property type="match status" value="1"/>
</dbReference>
<dbReference type="InterPro" id="IPR018211">
    <property type="entry name" value="ADH_Fe_CS"/>
</dbReference>
<dbReference type="PANTHER" id="PTHR11496">
    <property type="entry name" value="ALCOHOL DEHYDROGENASE"/>
    <property type="match status" value="1"/>
</dbReference>
<evidence type="ECO:0000313" key="6">
    <source>
        <dbReference type="EMBL" id="MFC3766381.1"/>
    </source>
</evidence>
<dbReference type="Proteomes" id="UP001595699">
    <property type="component" value="Unassembled WGS sequence"/>
</dbReference>
<dbReference type="Gene3D" id="1.20.1090.10">
    <property type="entry name" value="Dehydroquinate synthase-like - alpha domain"/>
    <property type="match status" value="1"/>
</dbReference>
<dbReference type="Pfam" id="PF25137">
    <property type="entry name" value="ADH_Fe_C"/>
    <property type="match status" value="1"/>
</dbReference>
<evidence type="ECO:0000259" key="5">
    <source>
        <dbReference type="Pfam" id="PF25137"/>
    </source>
</evidence>
<dbReference type="SUPFAM" id="SSF56796">
    <property type="entry name" value="Dehydroquinate synthase-like"/>
    <property type="match status" value="1"/>
</dbReference>
<evidence type="ECO:0000259" key="4">
    <source>
        <dbReference type="Pfam" id="PF00465"/>
    </source>
</evidence>
<evidence type="ECO:0000256" key="2">
    <source>
        <dbReference type="ARBA" id="ARBA00023002"/>
    </source>
</evidence>
<evidence type="ECO:0000313" key="7">
    <source>
        <dbReference type="Proteomes" id="UP001595699"/>
    </source>
</evidence>
<dbReference type="Pfam" id="PF00465">
    <property type="entry name" value="Fe-ADH"/>
    <property type="match status" value="1"/>
</dbReference>
<dbReference type="PANTHER" id="PTHR11496:SF102">
    <property type="entry name" value="ALCOHOL DEHYDROGENASE 4"/>
    <property type="match status" value="1"/>
</dbReference>
<reference evidence="7" key="1">
    <citation type="journal article" date="2019" name="Int. J. Syst. Evol. Microbiol.">
        <title>The Global Catalogue of Microorganisms (GCM) 10K type strain sequencing project: providing services to taxonomists for standard genome sequencing and annotation.</title>
        <authorList>
            <consortium name="The Broad Institute Genomics Platform"/>
            <consortium name="The Broad Institute Genome Sequencing Center for Infectious Disease"/>
            <person name="Wu L."/>
            <person name="Ma J."/>
        </authorList>
    </citation>
    <scope>NUCLEOTIDE SEQUENCE [LARGE SCALE GENOMIC DNA]</scope>
    <source>
        <strain evidence="7">CGMCC 4.7241</strain>
    </source>
</reference>
<organism evidence="6 7">
    <name type="scientific">Tenggerimyces flavus</name>
    <dbReference type="NCBI Taxonomy" id="1708749"/>
    <lineage>
        <taxon>Bacteria</taxon>
        <taxon>Bacillati</taxon>
        <taxon>Actinomycetota</taxon>
        <taxon>Actinomycetes</taxon>
        <taxon>Propionibacteriales</taxon>
        <taxon>Nocardioidaceae</taxon>
        <taxon>Tenggerimyces</taxon>
    </lineage>
</organism>
<feature type="domain" description="Fe-containing alcohol dehydrogenase-like C-terminal" evidence="5">
    <location>
        <begin position="188"/>
        <end position="376"/>
    </location>
</feature>
<accession>A0ABV7YMG6</accession>
<gene>
    <name evidence="6" type="ORF">ACFOUW_36515</name>
</gene>